<proteinExistence type="predicted"/>
<evidence type="ECO:0008006" key="3">
    <source>
        <dbReference type="Google" id="ProtNLM"/>
    </source>
</evidence>
<name>A0ABX0GZ20_9ACTN</name>
<accession>A0ABX0GZ20</accession>
<protein>
    <recommendedName>
        <fullName evidence="3">HNH endonuclease</fullName>
    </recommendedName>
</protein>
<comment type="caution">
    <text evidence="1">The sequence shown here is derived from an EMBL/GenBank/DDBJ whole genome shotgun (WGS) entry which is preliminary data.</text>
</comment>
<evidence type="ECO:0000313" key="1">
    <source>
        <dbReference type="EMBL" id="NHC16272.1"/>
    </source>
</evidence>
<sequence length="89" mass="8599">MGNSMVDALAALSAAIDVLSAVDFADLSPEQAGDVAAALVRQGRRVAAAQAKALAVFDASGAARAAGATSTAAWLRGTANLSPGDATAA</sequence>
<keyword evidence="2" id="KW-1185">Reference proteome</keyword>
<dbReference type="Proteomes" id="UP000800981">
    <property type="component" value="Unassembled WGS sequence"/>
</dbReference>
<gene>
    <name evidence="1" type="ORF">G9H71_21030</name>
</gene>
<organism evidence="1 2">
    <name type="scientific">Motilibacter deserti</name>
    <dbReference type="NCBI Taxonomy" id="2714956"/>
    <lineage>
        <taxon>Bacteria</taxon>
        <taxon>Bacillati</taxon>
        <taxon>Actinomycetota</taxon>
        <taxon>Actinomycetes</taxon>
        <taxon>Motilibacterales</taxon>
        <taxon>Motilibacteraceae</taxon>
        <taxon>Motilibacter</taxon>
    </lineage>
</organism>
<dbReference type="EMBL" id="JAANNP010000121">
    <property type="protein sequence ID" value="NHC16272.1"/>
    <property type="molecule type" value="Genomic_DNA"/>
</dbReference>
<feature type="non-terminal residue" evidence="1">
    <location>
        <position position="89"/>
    </location>
</feature>
<evidence type="ECO:0000313" key="2">
    <source>
        <dbReference type="Proteomes" id="UP000800981"/>
    </source>
</evidence>
<reference evidence="1 2" key="1">
    <citation type="submission" date="2020-03" db="EMBL/GenBank/DDBJ databases">
        <title>Two novel Motilibacter sp.</title>
        <authorList>
            <person name="Liu S."/>
        </authorList>
    </citation>
    <scope>NUCLEOTIDE SEQUENCE [LARGE SCALE GENOMIC DNA]</scope>
    <source>
        <strain evidence="1 2">E257</strain>
    </source>
</reference>